<keyword evidence="4" id="KW-1185">Reference proteome</keyword>
<reference evidence="3 4" key="1">
    <citation type="submission" date="2012-05" db="EMBL/GenBank/DDBJ databases">
        <title>Recombination and specialization in a pathogen metapopulation.</title>
        <authorList>
            <person name="Gardiner A."/>
            <person name="Kemen E."/>
            <person name="Schultz-Larsen T."/>
            <person name="MacLean D."/>
            <person name="Van Oosterhout C."/>
            <person name="Jones J.D.G."/>
        </authorList>
    </citation>
    <scope>NUCLEOTIDE SEQUENCE [LARGE SCALE GENOMIC DNA]</scope>
    <source>
        <strain evidence="3 4">Ac Nc2</strain>
    </source>
</reference>
<organism evidence="3 4">
    <name type="scientific">Albugo candida</name>
    <dbReference type="NCBI Taxonomy" id="65357"/>
    <lineage>
        <taxon>Eukaryota</taxon>
        <taxon>Sar</taxon>
        <taxon>Stramenopiles</taxon>
        <taxon>Oomycota</taxon>
        <taxon>Peronosporomycetes</taxon>
        <taxon>Albuginales</taxon>
        <taxon>Albuginaceae</taxon>
        <taxon>Albugo</taxon>
    </lineage>
</organism>
<dbReference type="EMBL" id="CAIX01000029">
    <property type="protein sequence ID" value="CCI42087.1"/>
    <property type="molecule type" value="Genomic_DNA"/>
</dbReference>
<evidence type="ECO:0000313" key="3">
    <source>
        <dbReference type="EMBL" id="CCI42087.1"/>
    </source>
</evidence>
<evidence type="ECO:0000256" key="1">
    <source>
        <dbReference type="SAM" id="MobiDB-lite"/>
    </source>
</evidence>
<feature type="region of interest" description="Disordered" evidence="1">
    <location>
        <begin position="173"/>
        <end position="200"/>
    </location>
</feature>
<name>A0A024G5Q0_9STRA</name>
<gene>
    <name evidence="3" type="ORF">BN9_028710</name>
</gene>
<feature type="region of interest" description="Disordered" evidence="1">
    <location>
        <begin position="604"/>
        <end position="630"/>
    </location>
</feature>
<dbReference type="PANTHER" id="PTHR12203">
    <property type="entry name" value="KDEL LYS-ASP-GLU-LEU CONTAINING - RELATED"/>
    <property type="match status" value="1"/>
</dbReference>
<dbReference type="SMART" id="SM00672">
    <property type="entry name" value="CAP10"/>
    <property type="match status" value="1"/>
</dbReference>
<comment type="caution">
    <text evidence="3">The sequence shown here is derived from an EMBL/GenBank/DDBJ whole genome shotgun (WGS) entry which is preliminary data.</text>
</comment>
<dbReference type="OrthoDB" id="541052at2759"/>
<dbReference type="Pfam" id="PF05686">
    <property type="entry name" value="Glyco_transf_90"/>
    <property type="match status" value="1"/>
</dbReference>
<feature type="domain" description="Glycosyl transferase CAP10" evidence="2">
    <location>
        <begin position="226"/>
        <end position="546"/>
    </location>
</feature>
<evidence type="ECO:0000259" key="2">
    <source>
        <dbReference type="SMART" id="SM00672"/>
    </source>
</evidence>
<protein>
    <recommendedName>
        <fullName evidence="2">Glycosyl transferase CAP10 domain-containing protein</fullName>
    </recommendedName>
</protein>
<dbReference type="InParanoid" id="A0A024G5Q0"/>
<feature type="compositionally biased region" description="Basic and acidic residues" evidence="1">
    <location>
        <begin position="618"/>
        <end position="630"/>
    </location>
</feature>
<dbReference type="AlphaFoldDB" id="A0A024G5Q0"/>
<evidence type="ECO:0000313" key="4">
    <source>
        <dbReference type="Proteomes" id="UP000053237"/>
    </source>
</evidence>
<dbReference type="InterPro" id="IPR006598">
    <property type="entry name" value="CAP10"/>
</dbReference>
<dbReference type="InterPro" id="IPR051091">
    <property type="entry name" value="O-Glucosyltr/Glycosyltrsf_90"/>
</dbReference>
<accession>A0A024G5Q0</accession>
<feature type="compositionally biased region" description="Polar residues" evidence="1">
    <location>
        <begin position="182"/>
        <end position="198"/>
    </location>
</feature>
<dbReference type="PANTHER" id="PTHR12203:SF119">
    <property type="entry name" value="GLYCOSYL TRANSFERASE CAP10 DOMAIN-CONTAINING PROTEIN"/>
    <property type="match status" value="1"/>
</dbReference>
<proteinExistence type="predicted"/>
<dbReference type="Proteomes" id="UP000053237">
    <property type="component" value="Unassembled WGS sequence"/>
</dbReference>
<sequence length="665" mass="77045">MYHDIKPKWRGIYAFDDEETPEWRKALFSGFGNEREGSIPKFATKLECEKFVRTICWRGSNPDYPDLQHIVSTLVDWNQIESILISKMEEFDRLYPFLPPRAISHNQNSEKLNTKDQIIKRLDLPFHKLITRESSISTLKHAYEHTRYGIFVMIRRSKVVLFVPFTNKASANHGHYKETSKHSATNHSQASKYQQKQNSTDEEQFVHDRCIIQLRDMLEDSCKHRDIPDCEFLINKEDVPILKVDPEESIVNDKQPELNIRSSTRLQYQSYAPVMSVRTSESHADIPFPSSLDWESATGLYFPQTFFHSHCDACACGKSNICESNWECYCSGDTISKTHGLQGNYDESSDYGSAENLVSWDVKQNTTLFLGEVLMSNTNTETNPCSQILNLRNHWKKIPDYNGQVSGDGVPFLDAQFASGISHNGTETLEPNFEFQKFKYILHVEGYSATSYATLLQSDCVILKAASSFIVRELWYFPLLHPFEDHVPIRSDLSDLAEKIQWCRDNDEKCRDIAACARQAYKNCISKSTIHDYLELTCTAIAKRFTPAPKWYNRPQKFISKPQYAPHGTFCVVGQNPKYCKRCLELKEEGTSRHAAELRKDITKGSYHVRDKRKHKRENTNHQNEMKQSLDRGHSIEHANSEHNQIQQCRRCRRLKTVCSCRDRR</sequence>